<feature type="compositionally biased region" description="Pro residues" evidence="1">
    <location>
        <begin position="40"/>
        <end position="68"/>
    </location>
</feature>
<dbReference type="Proteomes" id="UP000215441">
    <property type="component" value="Unassembled WGS sequence"/>
</dbReference>
<reference evidence="2 3" key="1">
    <citation type="submission" date="2017-07" db="EMBL/GenBank/DDBJ databases">
        <title>Acidovorax KNDSW TSA 6 genome sequence and assembly.</title>
        <authorList>
            <person name="Mayilraj S."/>
        </authorList>
    </citation>
    <scope>NUCLEOTIDE SEQUENCE [LARGE SCALE GENOMIC DNA]</scope>
    <source>
        <strain evidence="2 3">KNDSW-TSA6</strain>
    </source>
</reference>
<dbReference type="OrthoDB" id="8794128at2"/>
<sequence>MALPIDPSRSALPPVAQFLAEAALQRQTALLGLDKKPGVAPAPLPPADASAPPPTATSPSPAAGPLPVPADKASISPQAREQLGAGFEPRREAAGPGAGAVGAAPGTRPGLAARGPLPPPPLPVGAPAPAAGAAPVRGADWPATGLGAPQMGMVRALVEQLTAGSGAPQRVVAAQPWPVGLAQALERGALDADTPPLQTWLVRQGAVLTPEGPRSFALTLRVPVPWIASQPPAPTPASAQGAAGPSAAMPLQVPFAGPAQALQSGVLALVLQGADAAAPRTSALLVLDFQPQLAATVYGRDMLQQATGRLDPWTQMAVLQASGQVPREEDRARNGASGLCETVGCPYAARAACVQPFCLAMRGVLPPEPVGPVPSA</sequence>
<dbReference type="RefSeq" id="WP_094290039.1">
    <property type="nucleotide sequence ID" value="NZ_NOIG01000008.1"/>
</dbReference>
<feature type="compositionally biased region" description="Low complexity" evidence="1">
    <location>
        <begin position="127"/>
        <end position="136"/>
    </location>
</feature>
<protein>
    <recommendedName>
        <fullName evidence="4">Fe-S oxidoreductase</fullName>
    </recommendedName>
</protein>
<evidence type="ECO:0000313" key="2">
    <source>
        <dbReference type="EMBL" id="OYD49883.1"/>
    </source>
</evidence>
<keyword evidence="3" id="KW-1185">Reference proteome</keyword>
<evidence type="ECO:0000313" key="3">
    <source>
        <dbReference type="Proteomes" id="UP000215441"/>
    </source>
</evidence>
<evidence type="ECO:0000256" key="1">
    <source>
        <dbReference type="SAM" id="MobiDB-lite"/>
    </source>
</evidence>
<evidence type="ECO:0008006" key="4">
    <source>
        <dbReference type="Google" id="ProtNLM"/>
    </source>
</evidence>
<dbReference type="AlphaFoldDB" id="A0A235EMA6"/>
<name>A0A235EMA6_9BURK</name>
<organism evidence="2 3">
    <name type="scientific">Acidovorax kalamii</name>
    <dbReference type="NCBI Taxonomy" id="2004485"/>
    <lineage>
        <taxon>Bacteria</taxon>
        <taxon>Pseudomonadati</taxon>
        <taxon>Pseudomonadota</taxon>
        <taxon>Betaproteobacteria</taxon>
        <taxon>Burkholderiales</taxon>
        <taxon>Comamonadaceae</taxon>
        <taxon>Acidovorax</taxon>
    </lineage>
</organism>
<feature type="compositionally biased region" description="Pro residues" evidence="1">
    <location>
        <begin position="116"/>
        <end position="126"/>
    </location>
</feature>
<comment type="caution">
    <text evidence="2">The sequence shown here is derived from an EMBL/GenBank/DDBJ whole genome shotgun (WGS) entry which is preliminary data.</text>
</comment>
<feature type="compositionally biased region" description="Low complexity" evidence="1">
    <location>
        <begin position="101"/>
        <end position="115"/>
    </location>
</feature>
<dbReference type="EMBL" id="NOIG01000008">
    <property type="protein sequence ID" value="OYD49883.1"/>
    <property type="molecule type" value="Genomic_DNA"/>
</dbReference>
<accession>A0A235EMA6</accession>
<feature type="region of interest" description="Disordered" evidence="1">
    <location>
        <begin position="35"/>
        <end position="76"/>
    </location>
</feature>
<gene>
    <name evidence="2" type="ORF">CBY09_13105</name>
</gene>
<proteinExistence type="predicted"/>
<feature type="region of interest" description="Disordered" evidence="1">
    <location>
        <begin position="89"/>
        <end position="136"/>
    </location>
</feature>